<gene>
    <name evidence="1" type="ORF">MM171A01991_0006</name>
</gene>
<reference evidence="1" key="1">
    <citation type="submission" date="2020-03" db="EMBL/GenBank/DDBJ databases">
        <title>The deep terrestrial virosphere.</title>
        <authorList>
            <person name="Holmfeldt K."/>
            <person name="Nilsson E."/>
            <person name="Simone D."/>
            <person name="Lopez-Fernandez M."/>
            <person name="Wu X."/>
            <person name="de Brujin I."/>
            <person name="Lundin D."/>
            <person name="Andersson A."/>
            <person name="Bertilsson S."/>
            <person name="Dopson M."/>
        </authorList>
    </citation>
    <scope>NUCLEOTIDE SEQUENCE</scope>
    <source>
        <strain evidence="1">MM171A01991</strain>
    </source>
</reference>
<protein>
    <recommendedName>
        <fullName evidence="2">YtkA-like domain-containing protein</fullName>
    </recommendedName>
</protein>
<evidence type="ECO:0008006" key="2">
    <source>
        <dbReference type="Google" id="ProtNLM"/>
    </source>
</evidence>
<sequence>MANSYLKGQTIKIEGRFSENGTAVDPAIVYVRTLNPANVAVDHAYGALPNDVTKVAAGHYRYDLLLDVSGTWTYRVEGAGTHVTAMEGVVTAHAPAWALW</sequence>
<dbReference type="AlphaFoldDB" id="A0A6M3M0E7"/>
<dbReference type="EMBL" id="MT143569">
    <property type="protein sequence ID" value="QJA98298.1"/>
    <property type="molecule type" value="Genomic_DNA"/>
</dbReference>
<accession>A0A6M3M0E7</accession>
<evidence type="ECO:0000313" key="1">
    <source>
        <dbReference type="EMBL" id="QJA98298.1"/>
    </source>
</evidence>
<proteinExistence type="predicted"/>
<name>A0A6M3M0E7_9ZZZZ</name>
<organism evidence="1">
    <name type="scientific">viral metagenome</name>
    <dbReference type="NCBI Taxonomy" id="1070528"/>
    <lineage>
        <taxon>unclassified sequences</taxon>
        <taxon>metagenomes</taxon>
        <taxon>organismal metagenomes</taxon>
    </lineage>
</organism>